<evidence type="ECO:0000313" key="3">
    <source>
        <dbReference type="Proteomes" id="UP000663845"/>
    </source>
</evidence>
<protein>
    <submittedName>
        <fullName evidence="2">Uncharacterized protein</fullName>
    </submittedName>
</protein>
<organism evidence="2 3">
    <name type="scientific">Adineta steineri</name>
    <dbReference type="NCBI Taxonomy" id="433720"/>
    <lineage>
        <taxon>Eukaryota</taxon>
        <taxon>Metazoa</taxon>
        <taxon>Spiralia</taxon>
        <taxon>Gnathifera</taxon>
        <taxon>Rotifera</taxon>
        <taxon>Eurotatoria</taxon>
        <taxon>Bdelloidea</taxon>
        <taxon>Adinetida</taxon>
        <taxon>Adinetidae</taxon>
        <taxon>Adineta</taxon>
    </lineage>
</organism>
<reference evidence="2" key="1">
    <citation type="submission" date="2021-02" db="EMBL/GenBank/DDBJ databases">
        <authorList>
            <person name="Nowell W R."/>
        </authorList>
    </citation>
    <scope>NUCLEOTIDE SEQUENCE</scope>
</reference>
<dbReference type="AlphaFoldDB" id="A0A815TVH8"/>
<feature type="non-terminal residue" evidence="2">
    <location>
        <position position="45"/>
    </location>
</feature>
<name>A0A815TVH8_9BILA</name>
<sequence>MATNAFQPAAGGAARGEANLSGMSKQYAARDMPANKTLKYREKGQ</sequence>
<evidence type="ECO:0000256" key="1">
    <source>
        <dbReference type="SAM" id="MobiDB-lite"/>
    </source>
</evidence>
<feature type="region of interest" description="Disordered" evidence="1">
    <location>
        <begin position="24"/>
        <end position="45"/>
    </location>
</feature>
<accession>A0A815TVH8</accession>
<comment type="caution">
    <text evidence="2">The sequence shown here is derived from an EMBL/GenBank/DDBJ whole genome shotgun (WGS) entry which is preliminary data.</text>
</comment>
<dbReference type="Proteomes" id="UP000663845">
    <property type="component" value="Unassembled WGS sequence"/>
</dbReference>
<gene>
    <name evidence="2" type="ORF">JYZ213_LOCUS43981</name>
</gene>
<dbReference type="EMBL" id="CAJNOG010002562">
    <property type="protein sequence ID" value="CAF1510073.1"/>
    <property type="molecule type" value="Genomic_DNA"/>
</dbReference>
<evidence type="ECO:0000313" key="2">
    <source>
        <dbReference type="EMBL" id="CAF1510073.1"/>
    </source>
</evidence>
<proteinExistence type="predicted"/>